<dbReference type="Proteomes" id="UP000619118">
    <property type="component" value="Unassembled WGS sequence"/>
</dbReference>
<protein>
    <recommendedName>
        <fullName evidence="4">PH domain-containing protein</fullName>
    </recommendedName>
</protein>
<feature type="transmembrane region" description="Helical" evidence="1">
    <location>
        <begin position="12"/>
        <end position="30"/>
    </location>
</feature>
<name>A0ABQ2RDW6_9GAMM</name>
<feature type="transmembrane region" description="Helical" evidence="1">
    <location>
        <begin position="209"/>
        <end position="242"/>
    </location>
</feature>
<sequence>MHLASKSEAAKWPIIGLVVLHFIITIIDSLDAIIELIPNVIIFIIAFAYQHRLLFDKNQRQVGYYHGLQLFGLKLLTLDDATLSYDAIEAIKFQTIFNKQTVEVVPKPGRGDGSKMQINLRVNNLGKKLNTLRLDFIKQGLNTRGEFNGIDEKVMSKNKEIALDSDSVATFGEPLNGLFSPSAAIKSFSVAKWMLQLPSQFTHKVRLPLYIGIAFAVLIAVSTQAWAAVMAVLAIGLAGAVITHMVMATQYFHVPGQAFYDVEINDEYVRFPAALFADRQAKTFTKQHINHFEARWNWLVLRSGYNDAGHKQRPHIFTFEIGLDNGEQFSIGAVSFDSNRLMQSLYAFEYNVTMTQIDEMPFKWRRYIWWPLLVLGTVSLIVGFYLLYRVI</sequence>
<feature type="transmembrane region" description="Helical" evidence="1">
    <location>
        <begin position="36"/>
        <end position="55"/>
    </location>
</feature>
<reference evidence="3" key="1">
    <citation type="journal article" date="2019" name="Int. J. Syst. Evol. Microbiol.">
        <title>The Global Catalogue of Microorganisms (GCM) 10K type strain sequencing project: providing services to taxonomists for standard genome sequencing and annotation.</title>
        <authorList>
            <consortium name="The Broad Institute Genomics Platform"/>
            <consortium name="The Broad Institute Genome Sequencing Center for Infectious Disease"/>
            <person name="Wu L."/>
            <person name="Ma J."/>
        </authorList>
    </citation>
    <scope>NUCLEOTIDE SEQUENCE [LARGE SCALE GENOMIC DNA]</scope>
    <source>
        <strain evidence="3">JCM 32306</strain>
    </source>
</reference>
<evidence type="ECO:0000256" key="1">
    <source>
        <dbReference type="SAM" id="Phobius"/>
    </source>
</evidence>
<proteinExistence type="predicted"/>
<comment type="caution">
    <text evidence="2">The sequence shown here is derived from an EMBL/GenBank/DDBJ whole genome shotgun (WGS) entry which is preliminary data.</text>
</comment>
<evidence type="ECO:0000313" key="2">
    <source>
        <dbReference type="EMBL" id="GGQ24121.1"/>
    </source>
</evidence>
<keyword evidence="3" id="KW-1185">Reference proteome</keyword>
<evidence type="ECO:0008006" key="4">
    <source>
        <dbReference type="Google" id="ProtNLM"/>
    </source>
</evidence>
<feature type="transmembrane region" description="Helical" evidence="1">
    <location>
        <begin position="368"/>
        <end position="388"/>
    </location>
</feature>
<keyword evidence="1" id="KW-1133">Transmembrane helix</keyword>
<organism evidence="2 3">
    <name type="scientific">Shewanella litoralis</name>
    <dbReference type="NCBI Taxonomy" id="2282700"/>
    <lineage>
        <taxon>Bacteria</taxon>
        <taxon>Pseudomonadati</taxon>
        <taxon>Pseudomonadota</taxon>
        <taxon>Gammaproteobacteria</taxon>
        <taxon>Alteromonadales</taxon>
        <taxon>Shewanellaceae</taxon>
        <taxon>Shewanella</taxon>
    </lineage>
</organism>
<dbReference type="EMBL" id="BMQX01000018">
    <property type="protein sequence ID" value="GGQ24121.1"/>
    <property type="molecule type" value="Genomic_DNA"/>
</dbReference>
<keyword evidence="1" id="KW-0472">Membrane</keyword>
<dbReference type="RefSeq" id="WP_160055152.1">
    <property type="nucleotide sequence ID" value="NZ_BMQX01000018.1"/>
</dbReference>
<evidence type="ECO:0000313" key="3">
    <source>
        <dbReference type="Proteomes" id="UP000619118"/>
    </source>
</evidence>
<gene>
    <name evidence="2" type="ORF">GCM10009411_25120</name>
</gene>
<accession>A0ABQ2RDW6</accession>
<keyword evidence="1" id="KW-0812">Transmembrane</keyword>